<reference evidence="6" key="3">
    <citation type="journal article" date="2017" name="Nature">
        <title>Genome sequence of the progenitor of the wheat D genome Aegilops tauschii.</title>
        <authorList>
            <person name="Luo M.C."/>
            <person name="Gu Y.Q."/>
            <person name="Puiu D."/>
            <person name="Wang H."/>
            <person name="Twardziok S.O."/>
            <person name="Deal K.R."/>
            <person name="Huo N."/>
            <person name="Zhu T."/>
            <person name="Wang L."/>
            <person name="Wang Y."/>
            <person name="McGuire P.E."/>
            <person name="Liu S."/>
            <person name="Long H."/>
            <person name="Ramasamy R.K."/>
            <person name="Rodriguez J.C."/>
            <person name="Van S.L."/>
            <person name="Yuan L."/>
            <person name="Wang Z."/>
            <person name="Xia Z."/>
            <person name="Xiao L."/>
            <person name="Anderson O.D."/>
            <person name="Ouyang S."/>
            <person name="Liang Y."/>
            <person name="Zimin A.V."/>
            <person name="Pertea G."/>
            <person name="Qi P."/>
            <person name="Bennetzen J.L."/>
            <person name="Dai X."/>
            <person name="Dawson M.W."/>
            <person name="Muller H.G."/>
            <person name="Kugler K."/>
            <person name="Rivarola-Duarte L."/>
            <person name="Spannagl M."/>
            <person name="Mayer K.F.X."/>
            <person name="Lu F.H."/>
            <person name="Bevan M.W."/>
            <person name="Leroy P."/>
            <person name="Li P."/>
            <person name="You F.M."/>
            <person name="Sun Q."/>
            <person name="Liu Z."/>
            <person name="Lyons E."/>
            <person name="Wicker T."/>
            <person name="Salzberg S.L."/>
            <person name="Devos K.M."/>
            <person name="Dvorak J."/>
        </authorList>
    </citation>
    <scope>NUCLEOTIDE SEQUENCE [LARGE SCALE GENOMIC DNA]</scope>
    <source>
        <strain evidence="6">cv. AL8/78</strain>
    </source>
</reference>
<feature type="signal peptide" evidence="4">
    <location>
        <begin position="1"/>
        <end position="33"/>
    </location>
</feature>
<dbReference type="Gene3D" id="1.20.140.40">
    <property type="entry name" value="Invertase/pectin methylesterase inhibitor family protein"/>
    <property type="match status" value="1"/>
</dbReference>
<proteinExistence type="inferred from homology"/>
<dbReference type="EnsemblPlants" id="AET3Gv20019600.1">
    <property type="protein sequence ID" value="AET3Gv20019600.1"/>
    <property type="gene ID" value="AET3Gv20019600"/>
</dbReference>
<evidence type="ECO:0000256" key="2">
    <source>
        <dbReference type="ARBA" id="ARBA00023157"/>
    </source>
</evidence>
<dbReference type="Gramene" id="AET3Gv20019600.1">
    <property type="protein sequence ID" value="AET3Gv20019600.1"/>
    <property type="gene ID" value="AET3Gv20019600"/>
</dbReference>
<evidence type="ECO:0000256" key="1">
    <source>
        <dbReference type="ARBA" id="ARBA00022729"/>
    </source>
</evidence>
<keyword evidence="7" id="KW-1185">Reference proteome</keyword>
<dbReference type="InterPro" id="IPR006501">
    <property type="entry name" value="Pectinesterase_inhib_dom"/>
</dbReference>
<dbReference type="STRING" id="200361.A0A453DNZ9"/>
<evidence type="ECO:0000313" key="6">
    <source>
        <dbReference type="EnsemblPlants" id="AET3Gv20019600.1"/>
    </source>
</evidence>
<dbReference type="Pfam" id="PF04043">
    <property type="entry name" value="PMEI"/>
    <property type="match status" value="1"/>
</dbReference>
<dbReference type="NCBIfam" id="TIGR01614">
    <property type="entry name" value="PME_inhib"/>
    <property type="match status" value="1"/>
</dbReference>
<dbReference type="GO" id="GO:0004857">
    <property type="term" value="F:enzyme inhibitor activity"/>
    <property type="evidence" value="ECO:0007669"/>
    <property type="project" value="InterPro"/>
</dbReference>
<dbReference type="CDD" id="cd15795">
    <property type="entry name" value="PMEI-Pla_a_1_like"/>
    <property type="match status" value="1"/>
</dbReference>
<reference evidence="7" key="2">
    <citation type="journal article" date="2017" name="Nat. Plants">
        <title>The Aegilops tauschii genome reveals multiple impacts of transposons.</title>
        <authorList>
            <person name="Zhao G."/>
            <person name="Zou C."/>
            <person name="Li K."/>
            <person name="Wang K."/>
            <person name="Li T."/>
            <person name="Gao L."/>
            <person name="Zhang X."/>
            <person name="Wang H."/>
            <person name="Yang Z."/>
            <person name="Liu X."/>
            <person name="Jiang W."/>
            <person name="Mao L."/>
            <person name="Kong X."/>
            <person name="Jiao Y."/>
            <person name="Jia J."/>
        </authorList>
    </citation>
    <scope>NUCLEOTIDE SEQUENCE [LARGE SCALE GENOMIC DNA]</scope>
    <source>
        <strain evidence="7">cv. AL8/78</strain>
    </source>
</reference>
<reference evidence="6" key="4">
    <citation type="submission" date="2019-03" db="UniProtKB">
        <authorList>
            <consortium name="EnsemblPlants"/>
        </authorList>
    </citation>
    <scope>IDENTIFICATION</scope>
</reference>
<accession>A0A453DNZ9</accession>
<dbReference type="InterPro" id="IPR034088">
    <property type="entry name" value="Pla_a_1-like"/>
</dbReference>
<dbReference type="FunFam" id="1.20.140.40:FF:000002">
    <property type="entry name" value="Putative invertase inhibitor"/>
    <property type="match status" value="1"/>
</dbReference>
<reference evidence="6" key="5">
    <citation type="journal article" date="2021" name="G3 (Bethesda)">
        <title>Aegilops tauschii genome assembly Aet v5.0 features greater sequence contiguity and improved annotation.</title>
        <authorList>
            <person name="Wang L."/>
            <person name="Zhu T."/>
            <person name="Rodriguez J.C."/>
            <person name="Deal K.R."/>
            <person name="Dubcovsky J."/>
            <person name="McGuire P.E."/>
            <person name="Lux T."/>
            <person name="Spannagl M."/>
            <person name="Mayer K.F.X."/>
            <person name="Baldrich P."/>
            <person name="Meyers B.C."/>
            <person name="Huo N."/>
            <person name="Gu Y.Q."/>
            <person name="Zhou H."/>
            <person name="Devos K.M."/>
            <person name="Bennetzen J.L."/>
            <person name="Unver T."/>
            <person name="Budak H."/>
            <person name="Gulick P.J."/>
            <person name="Galiba G."/>
            <person name="Kalapos B."/>
            <person name="Nelson D.R."/>
            <person name="Li P."/>
            <person name="You F.M."/>
            <person name="Luo M.C."/>
            <person name="Dvorak J."/>
        </authorList>
    </citation>
    <scope>NUCLEOTIDE SEQUENCE [LARGE SCALE GENOMIC DNA]</scope>
    <source>
        <strain evidence="6">cv. AL8/78</strain>
    </source>
</reference>
<keyword evidence="1 4" id="KW-0732">Signal</keyword>
<sequence length="185" mass="19838">ILIKVVVAQTMRNWQQALSCLALLLFILVSSSASTLDDTCKSVAARNKDNSYNYCILFFQANNTSPTTDKRGLVVIATKITRAEAANTRDRIDALMASGTNKKVNGCLSECRVHYTIALNWLEAAAKGIESGNLQDAEVTLSGVILGIDTCEEGFRKLGIKSLLAVEDATFTAGGSIALTITSML</sequence>
<dbReference type="SUPFAM" id="SSF101148">
    <property type="entry name" value="Plant invertase/pectin methylesterase inhibitor"/>
    <property type="match status" value="1"/>
</dbReference>
<comment type="similarity">
    <text evidence="3">Belongs to the PMEI family.</text>
</comment>
<dbReference type="GO" id="GO:0005576">
    <property type="term" value="C:extracellular region"/>
    <property type="evidence" value="ECO:0007669"/>
    <property type="project" value="UniProtKB-ARBA"/>
</dbReference>
<dbReference type="PANTHER" id="PTHR35357:SF24">
    <property type="entry name" value="OS04G0587200 PROTEIN"/>
    <property type="match status" value="1"/>
</dbReference>
<protein>
    <recommendedName>
        <fullName evidence="5">Pectinesterase inhibitor domain-containing protein</fullName>
    </recommendedName>
</protein>
<evidence type="ECO:0000313" key="7">
    <source>
        <dbReference type="Proteomes" id="UP000015105"/>
    </source>
</evidence>
<feature type="domain" description="Pectinesterase inhibitor" evidence="5">
    <location>
        <begin position="31"/>
        <end position="181"/>
    </location>
</feature>
<evidence type="ECO:0000256" key="4">
    <source>
        <dbReference type="SAM" id="SignalP"/>
    </source>
</evidence>
<dbReference type="InterPro" id="IPR035513">
    <property type="entry name" value="Invertase/methylesterase_inhib"/>
</dbReference>
<evidence type="ECO:0000259" key="5">
    <source>
        <dbReference type="SMART" id="SM00856"/>
    </source>
</evidence>
<feature type="chain" id="PRO_5019465126" description="Pectinesterase inhibitor domain-containing protein" evidence="4">
    <location>
        <begin position="34"/>
        <end position="185"/>
    </location>
</feature>
<organism evidence="6 7">
    <name type="scientific">Aegilops tauschii subsp. strangulata</name>
    <name type="common">Goatgrass</name>
    <dbReference type="NCBI Taxonomy" id="200361"/>
    <lineage>
        <taxon>Eukaryota</taxon>
        <taxon>Viridiplantae</taxon>
        <taxon>Streptophyta</taxon>
        <taxon>Embryophyta</taxon>
        <taxon>Tracheophyta</taxon>
        <taxon>Spermatophyta</taxon>
        <taxon>Magnoliopsida</taxon>
        <taxon>Liliopsida</taxon>
        <taxon>Poales</taxon>
        <taxon>Poaceae</taxon>
        <taxon>BOP clade</taxon>
        <taxon>Pooideae</taxon>
        <taxon>Triticodae</taxon>
        <taxon>Triticeae</taxon>
        <taxon>Triticinae</taxon>
        <taxon>Aegilops</taxon>
    </lineage>
</organism>
<dbReference type="SMART" id="SM00856">
    <property type="entry name" value="PMEI"/>
    <property type="match status" value="1"/>
</dbReference>
<dbReference type="PANTHER" id="PTHR35357">
    <property type="entry name" value="OS02G0537100 PROTEIN"/>
    <property type="match status" value="1"/>
</dbReference>
<keyword evidence="2" id="KW-1015">Disulfide bond</keyword>
<dbReference type="Proteomes" id="UP000015105">
    <property type="component" value="Chromosome 3D"/>
</dbReference>
<reference evidence="7" key="1">
    <citation type="journal article" date="2014" name="Science">
        <title>Ancient hybridizations among the ancestral genomes of bread wheat.</title>
        <authorList>
            <consortium name="International Wheat Genome Sequencing Consortium,"/>
            <person name="Marcussen T."/>
            <person name="Sandve S.R."/>
            <person name="Heier L."/>
            <person name="Spannagl M."/>
            <person name="Pfeifer M."/>
            <person name="Jakobsen K.S."/>
            <person name="Wulff B.B."/>
            <person name="Steuernagel B."/>
            <person name="Mayer K.F."/>
            <person name="Olsen O.A."/>
        </authorList>
    </citation>
    <scope>NUCLEOTIDE SEQUENCE [LARGE SCALE GENOMIC DNA]</scope>
    <source>
        <strain evidence="7">cv. AL8/78</strain>
    </source>
</reference>
<evidence type="ECO:0000256" key="3">
    <source>
        <dbReference type="ARBA" id="ARBA00038471"/>
    </source>
</evidence>
<name>A0A453DNZ9_AEGTS</name>
<dbReference type="AlphaFoldDB" id="A0A453DNZ9"/>